<evidence type="ECO:0000256" key="3">
    <source>
        <dbReference type="ARBA" id="ARBA00022741"/>
    </source>
</evidence>
<keyword evidence="5 6" id="KW-0067">ATP-binding</keyword>
<keyword evidence="8" id="KW-0812">Transmembrane</keyword>
<dbReference type="InterPro" id="IPR029050">
    <property type="entry name" value="Immunoprotect_excell_Ig-like"/>
</dbReference>
<dbReference type="InterPro" id="IPR011009">
    <property type="entry name" value="Kinase-like_dom_sf"/>
</dbReference>
<keyword evidence="1" id="KW-0808">Transferase</keyword>
<evidence type="ECO:0000256" key="2">
    <source>
        <dbReference type="ARBA" id="ARBA00022729"/>
    </source>
</evidence>
<dbReference type="Pfam" id="PF11611">
    <property type="entry name" value="DUF4352"/>
    <property type="match status" value="1"/>
</dbReference>
<dbReference type="SUPFAM" id="SSF56112">
    <property type="entry name" value="Protein kinase-like (PK-like)"/>
    <property type="match status" value="1"/>
</dbReference>
<evidence type="ECO:0000256" key="4">
    <source>
        <dbReference type="ARBA" id="ARBA00022777"/>
    </source>
</evidence>
<feature type="region of interest" description="Disordered" evidence="7">
    <location>
        <begin position="306"/>
        <end position="404"/>
    </location>
</feature>
<dbReference type="PROSITE" id="PS00107">
    <property type="entry name" value="PROTEIN_KINASE_ATP"/>
    <property type="match status" value="1"/>
</dbReference>
<reference evidence="11" key="1">
    <citation type="journal article" date="2019" name="Int. J. Syst. Evol. Microbiol.">
        <title>The Global Catalogue of Microorganisms (GCM) 10K type strain sequencing project: providing services to taxonomists for standard genome sequencing and annotation.</title>
        <authorList>
            <consortium name="The Broad Institute Genomics Platform"/>
            <consortium name="The Broad Institute Genome Sequencing Center for Infectious Disease"/>
            <person name="Wu L."/>
            <person name="Ma J."/>
        </authorList>
    </citation>
    <scope>NUCLEOTIDE SEQUENCE [LARGE SCALE GENOMIC DNA]</scope>
    <source>
        <strain evidence="11">JCM 9371</strain>
    </source>
</reference>
<dbReference type="InterPro" id="IPR029051">
    <property type="entry name" value="DUF4352"/>
</dbReference>
<evidence type="ECO:0000313" key="10">
    <source>
        <dbReference type="EMBL" id="MFD0687876.1"/>
    </source>
</evidence>
<accession>A0ABW2XMU1</accession>
<feature type="compositionally biased region" description="Pro residues" evidence="7">
    <location>
        <begin position="308"/>
        <end position="318"/>
    </location>
</feature>
<name>A0ABW2XMU1_9ACTN</name>
<dbReference type="CDD" id="cd14014">
    <property type="entry name" value="STKc_PknB_like"/>
    <property type="match status" value="1"/>
</dbReference>
<evidence type="ECO:0000256" key="7">
    <source>
        <dbReference type="SAM" id="MobiDB-lite"/>
    </source>
</evidence>
<dbReference type="PANTHER" id="PTHR43289">
    <property type="entry name" value="MITOGEN-ACTIVATED PROTEIN KINASE KINASE KINASE 20-RELATED"/>
    <property type="match status" value="1"/>
</dbReference>
<feature type="binding site" evidence="6">
    <location>
        <position position="56"/>
    </location>
    <ligand>
        <name>ATP</name>
        <dbReference type="ChEBI" id="CHEBI:30616"/>
    </ligand>
</feature>
<dbReference type="PROSITE" id="PS50011">
    <property type="entry name" value="PROTEIN_KINASE_DOM"/>
    <property type="match status" value="1"/>
</dbReference>
<dbReference type="PROSITE" id="PS00108">
    <property type="entry name" value="PROTEIN_KINASE_ST"/>
    <property type="match status" value="1"/>
</dbReference>
<dbReference type="Pfam" id="PF00069">
    <property type="entry name" value="Pkinase"/>
    <property type="match status" value="1"/>
</dbReference>
<keyword evidence="4 10" id="KW-0418">Kinase</keyword>
<feature type="region of interest" description="Disordered" evidence="7">
    <location>
        <begin position="1"/>
        <end position="21"/>
    </location>
</feature>
<evidence type="ECO:0000313" key="11">
    <source>
        <dbReference type="Proteomes" id="UP001597063"/>
    </source>
</evidence>
<feature type="transmembrane region" description="Helical" evidence="8">
    <location>
        <begin position="411"/>
        <end position="435"/>
    </location>
</feature>
<dbReference type="RefSeq" id="WP_131758085.1">
    <property type="nucleotide sequence ID" value="NZ_CAACUY010000043.1"/>
</dbReference>
<evidence type="ECO:0000256" key="5">
    <source>
        <dbReference type="ARBA" id="ARBA00022840"/>
    </source>
</evidence>
<sequence>MQEQTRRTELPSGAEALRPGDPSAIGEYELVGRLGEGGMGAVYLGRDGAGRYVAIKVIRAELAADEGFRARFRDEVGHARRVASFCTAKVLDSGAEDGRPYLVTEYVDGTPLDAYIEARGALPDGTLNGVAVGVAAALTAIHAAGLVHRDLKPPNVLLSVSGPRVIDFGIARVAGAASGHTQAGFVVGTPGWMAPEQVLRGEVSTAADVFAWGCLVAFAGTGRHPHGTGTVLTMAARAENGEHDLDGLGEPLRGLVERALNPDPERRPDAQELLLELVGGAAPAEASPTAAQAAVDAELTRSWQAEALPPPWVPPSPPQGTRSGTRMYETPPPGPGPNTPPPGPGPSTPPPRQGPSTPPPWQGPTTPPPRPTTLPPELRPATPPPGPRPWVGPPMAPGPAAPTRRRGRGCLGCLIAAVVVIALAVVAGITAYRYFKPVQGEVNKPIKDGQFTFVVSPVSCGGSVRGMTIYTGGKFCRVRFTVTNAGPKTRTLSEEHQKIFVGDTSYTPRTMVKGTTADSRNSQASEVLSPGERFTGMLVFEVPAASQPTSVLLHERTLSKGVRIPAR</sequence>
<dbReference type="InterPro" id="IPR000719">
    <property type="entry name" value="Prot_kinase_dom"/>
</dbReference>
<dbReference type="EMBL" id="JBHTGP010000013">
    <property type="protein sequence ID" value="MFD0687876.1"/>
    <property type="molecule type" value="Genomic_DNA"/>
</dbReference>
<keyword evidence="3 6" id="KW-0547">Nucleotide-binding</keyword>
<proteinExistence type="predicted"/>
<evidence type="ECO:0000256" key="1">
    <source>
        <dbReference type="ARBA" id="ARBA00022679"/>
    </source>
</evidence>
<dbReference type="GO" id="GO:0016301">
    <property type="term" value="F:kinase activity"/>
    <property type="evidence" value="ECO:0007669"/>
    <property type="project" value="UniProtKB-KW"/>
</dbReference>
<organism evidence="10 11">
    <name type="scientific">Actinomadura fibrosa</name>
    <dbReference type="NCBI Taxonomy" id="111802"/>
    <lineage>
        <taxon>Bacteria</taxon>
        <taxon>Bacillati</taxon>
        <taxon>Actinomycetota</taxon>
        <taxon>Actinomycetes</taxon>
        <taxon>Streptosporangiales</taxon>
        <taxon>Thermomonosporaceae</taxon>
        <taxon>Actinomadura</taxon>
    </lineage>
</organism>
<dbReference type="Gene3D" id="1.10.510.10">
    <property type="entry name" value="Transferase(Phosphotransferase) domain 1"/>
    <property type="match status" value="1"/>
</dbReference>
<dbReference type="InterPro" id="IPR008271">
    <property type="entry name" value="Ser/Thr_kinase_AS"/>
</dbReference>
<keyword evidence="11" id="KW-1185">Reference proteome</keyword>
<evidence type="ECO:0000259" key="9">
    <source>
        <dbReference type="PROSITE" id="PS50011"/>
    </source>
</evidence>
<dbReference type="Gene3D" id="2.60.40.1240">
    <property type="match status" value="1"/>
</dbReference>
<dbReference type="Gene3D" id="3.30.200.20">
    <property type="entry name" value="Phosphorylase Kinase, domain 1"/>
    <property type="match status" value="1"/>
</dbReference>
<feature type="compositionally biased region" description="Pro residues" evidence="7">
    <location>
        <begin position="330"/>
        <end position="400"/>
    </location>
</feature>
<keyword evidence="2" id="KW-0732">Signal</keyword>
<comment type="caution">
    <text evidence="10">The sequence shown here is derived from an EMBL/GenBank/DDBJ whole genome shotgun (WGS) entry which is preliminary data.</text>
</comment>
<gene>
    <name evidence="10" type="ORF">ACFQZM_25500</name>
</gene>
<keyword evidence="8" id="KW-1133">Transmembrane helix</keyword>
<feature type="domain" description="Protein kinase" evidence="9">
    <location>
        <begin position="28"/>
        <end position="278"/>
    </location>
</feature>
<dbReference type="SMART" id="SM00220">
    <property type="entry name" value="S_TKc"/>
    <property type="match status" value="1"/>
</dbReference>
<dbReference type="InterPro" id="IPR017441">
    <property type="entry name" value="Protein_kinase_ATP_BS"/>
</dbReference>
<dbReference type="PANTHER" id="PTHR43289:SF34">
    <property type="entry name" value="SERINE_THREONINE-PROTEIN KINASE YBDM-RELATED"/>
    <property type="match status" value="1"/>
</dbReference>
<evidence type="ECO:0000256" key="8">
    <source>
        <dbReference type="SAM" id="Phobius"/>
    </source>
</evidence>
<dbReference type="Proteomes" id="UP001597063">
    <property type="component" value="Unassembled WGS sequence"/>
</dbReference>
<evidence type="ECO:0000256" key="6">
    <source>
        <dbReference type="PROSITE-ProRule" id="PRU10141"/>
    </source>
</evidence>
<protein>
    <submittedName>
        <fullName evidence="10">Serine/threonine-protein kinase</fullName>
    </submittedName>
</protein>
<keyword evidence="8" id="KW-0472">Membrane</keyword>
<dbReference type="PRINTS" id="PR01217">
    <property type="entry name" value="PRICHEXTENSN"/>
</dbReference>